<keyword evidence="2" id="KW-1185">Reference proteome</keyword>
<reference evidence="1" key="1">
    <citation type="submission" date="2021-06" db="EMBL/GenBank/DDBJ databases">
        <authorList>
            <person name="Kallberg Y."/>
            <person name="Tangrot J."/>
            <person name="Rosling A."/>
        </authorList>
    </citation>
    <scope>NUCLEOTIDE SEQUENCE</scope>
    <source>
        <strain evidence="1">MA461A</strain>
    </source>
</reference>
<evidence type="ECO:0000313" key="2">
    <source>
        <dbReference type="Proteomes" id="UP000789920"/>
    </source>
</evidence>
<dbReference type="EMBL" id="CAJVQC010052899">
    <property type="protein sequence ID" value="CAG8792181.1"/>
    <property type="molecule type" value="Genomic_DNA"/>
</dbReference>
<name>A0ACA9RG70_9GLOM</name>
<accession>A0ACA9RG70</accession>
<organism evidence="1 2">
    <name type="scientific">Racocetra persica</name>
    <dbReference type="NCBI Taxonomy" id="160502"/>
    <lineage>
        <taxon>Eukaryota</taxon>
        <taxon>Fungi</taxon>
        <taxon>Fungi incertae sedis</taxon>
        <taxon>Mucoromycota</taxon>
        <taxon>Glomeromycotina</taxon>
        <taxon>Glomeromycetes</taxon>
        <taxon>Diversisporales</taxon>
        <taxon>Gigasporaceae</taxon>
        <taxon>Racocetra</taxon>
    </lineage>
</organism>
<evidence type="ECO:0000313" key="1">
    <source>
        <dbReference type="EMBL" id="CAG8792181.1"/>
    </source>
</evidence>
<proteinExistence type="predicted"/>
<protein>
    <submittedName>
        <fullName evidence="1">25929_t:CDS:1</fullName>
    </submittedName>
</protein>
<gene>
    <name evidence="1" type="ORF">RPERSI_LOCUS19353</name>
</gene>
<comment type="caution">
    <text evidence="1">The sequence shown here is derived from an EMBL/GenBank/DDBJ whole genome shotgun (WGS) entry which is preliminary data.</text>
</comment>
<sequence>MSKRKVNSELFSMEIPEFTNEYRIKRRNNGHKQYGFVSAFLYDKRKREIRFEISKKTMDELKTGNEIQLKISKEDIKKIFDAPDGFDIEHVVKLEKWDMITGDNLLIYDKQYEMLYKQEGIFSAMSREVFEETGLDIKKISCEIKYFGFDKKIFETDGIVTH</sequence>
<dbReference type="Proteomes" id="UP000789920">
    <property type="component" value="Unassembled WGS sequence"/>
</dbReference>
<feature type="non-terminal residue" evidence="1">
    <location>
        <position position="162"/>
    </location>
</feature>